<reference evidence="1 2" key="1">
    <citation type="submission" date="2020-08" db="EMBL/GenBank/DDBJ databases">
        <title>Croceimicrobium hydrocarbonivorans gen. nov., sp. nov., a novel marine bacterium isolated from a bacterial consortium that degrades polyethylene terephthalate.</title>
        <authorList>
            <person name="Liu R."/>
        </authorList>
    </citation>
    <scope>NUCLEOTIDE SEQUENCE [LARGE SCALE GENOMIC DNA]</scope>
    <source>
        <strain evidence="1 2">A20-9</strain>
    </source>
</reference>
<organism evidence="1 2">
    <name type="scientific">Croceimicrobium hydrocarbonivorans</name>
    <dbReference type="NCBI Taxonomy" id="2761580"/>
    <lineage>
        <taxon>Bacteria</taxon>
        <taxon>Pseudomonadati</taxon>
        <taxon>Bacteroidota</taxon>
        <taxon>Flavobacteriia</taxon>
        <taxon>Flavobacteriales</taxon>
        <taxon>Owenweeksiaceae</taxon>
        <taxon>Croceimicrobium</taxon>
    </lineage>
</organism>
<accession>A0A7H0VCD6</accession>
<dbReference type="KEGG" id="chyd:H4K34_13485"/>
<evidence type="ECO:0000313" key="2">
    <source>
        <dbReference type="Proteomes" id="UP000516305"/>
    </source>
</evidence>
<dbReference type="AlphaFoldDB" id="A0A7H0VCD6"/>
<dbReference type="PROSITE" id="PS51257">
    <property type="entry name" value="PROKAR_LIPOPROTEIN"/>
    <property type="match status" value="1"/>
</dbReference>
<dbReference type="RefSeq" id="WP_210757914.1">
    <property type="nucleotide sequence ID" value="NZ_CP060139.1"/>
</dbReference>
<protein>
    <submittedName>
        <fullName evidence="1">DUF4920 domain-containing protein</fullName>
    </submittedName>
</protein>
<sequence>MKKFAFFLSAVALLSACKNTTNEGDSETSASSDSTAVEASTEAIENHYYGDTINEDDAVDVSQLLAMMNGNDSIDVKLSGTVNSSCQKKGCWMKMDMGDGKELRVSFRDYSFFVPKNLNGEHAVVQGTAYVDTLDIDFLKHLAEDAGKTEEEIAQITEPEISVNFTANGVIIKS</sequence>
<gene>
    <name evidence="1" type="ORF">H4K34_13485</name>
</gene>
<dbReference type="Pfam" id="PF16267">
    <property type="entry name" value="DUF4920"/>
    <property type="match status" value="1"/>
</dbReference>
<evidence type="ECO:0000313" key="1">
    <source>
        <dbReference type="EMBL" id="QNR23384.1"/>
    </source>
</evidence>
<dbReference type="Proteomes" id="UP000516305">
    <property type="component" value="Chromosome"/>
</dbReference>
<proteinExistence type="predicted"/>
<dbReference type="EMBL" id="CP060139">
    <property type="protein sequence ID" value="QNR23384.1"/>
    <property type="molecule type" value="Genomic_DNA"/>
</dbReference>
<keyword evidence="2" id="KW-1185">Reference proteome</keyword>
<name>A0A7H0VCD6_9FLAO</name>
<dbReference type="InterPro" id="IPR032577">
    <property type="entry name" value="DUF4920"/>
</dbReference>